<dbReference type="EMBL" id="BAABFL010000007">
    <property type="protein sequence ID" value="GAA4647859.1"/>
    <property type="molecule type" value="Genomic_DNA"/>
</dbReference>
<feature type="transmembrane region" description="Helical" evidence="9">
    <location>
        <begin position="358"/>
        <end position="382"/>
    </location>
</feature>
<evidence type="ECO:0000313" key="12">
    <source>
        <dbReference type="Proteomes" id="UP001500604"/>
    </source>
</evidence>
<evidence type="ECO:0000259" key="10">
    <source>
        <dbReference type="PROSITE" id="PS50850"/>
    </source>
</evidence>
<dbReference type="Pfam" id="PF07690">
    <property type="entry name" value="MFS_1"/>
    <property type="match status" value="1"/>
</dbReference>
<gene>
    <name evidence="11" type="ORF">GCM10023116_01210</name>
</gene>
<feature type="transmembrane region" description="Helical" evidence="9">
    <location>
        <begin position="12"/>
        <end position="34"/>
    </location>
</feature>
<feature type="transmembrane region" description="Helical" evidence="9">
    <location>
        <begin position="270"/>
        <end position="291"/>
    </location>
</feature>
<feature type="transmembrane region" description="Helical" evidence="9">
    <location>
        <begin position="303"/>
        <end position="322"/>
    </location>
</feature>
<dbReference type="Proteomes" id="UP001500604">
    <property type="component" value="Unassembled WGS sequence"/>
</dbReference>
<keyword evidence="8 9" id="KW-0472">Membrane</keyword>
<feature type="transmembrane region" description="Helical" evidence="9">
    <location>
        <begin position="238"/>
        <end position="258"/>
    </location>
</feature>
<keyword evidence="3" id="KW-0813">Transport</keyword>
<dbReference type="InterPro" id="IPR011701">
    <property type="entry name" value="MFS"/>
</dbReference>
<feature type="transmembrane region" description="Helical" evidence="9">
    <location>
        <begin position="84"/>
        <end position="102"/>
    </location>
</feature>
<protein>
    <submittedName>
        <fullName evidence="11">MFS transporter</fullName>
    </submittedName>
</protein>
<keyword evidence="6" id="KW-0769">Symport</keyword>
<feature type="transmembrane region" description="Helical" evidence="9">
    <location>
        <begin position="184"/>
        <end position="203"/>
    </location>
</feature>
<dbReference type="InterPro" id="IPR051084">
    <property type="entry name" value="H+-coupled_symporters"/>
</dbReference>
<dbReference type="InterPro" id="IPR005829">
    <property type="entry name" value="Sugar_transporter_CS"/>
</dbReference>
<evidence type="ECO:0000256" key="6">
    <source>
        <dbReference type="ARBA" id="ARBA00022847"/>
    </source>
</evidence>
<comment type="subcellular location">
    <subcellularLocation>
        <location evidence="1">Cell membrane</location>
        <topology evidence="1">Multi-pass membrane protein</topology>
    </subcellularLocation>
</comment>
<dbReference type="Gene3D" id="1.20.1250.20">
    <property type="entry name" value="MFS general substrate transporter like domains"/>
    <property type="match status" value="1"/>
</dbReference>
<evidence type="ECO:0000256" key="1">
    <source>
        <dbReference type="ARBA" id="ARBA00004651"/>
    </source>
</evidence>
<dbReference type="PANTHER" id="PTHR43528:SF7">
    <property type="entry name" value="MFS TRANSPORTER"/>
    <property type="match status" value="1"/>
</dbReference>
<keyword evidence="4" id="KW-1003">Cell membrane</keyword>
<name>A0ABP8UVS4_9GAMM</name>
<dbReference type="RefSeq" id="WP_345192771.1">
    <property type="nucleotide sequence ID" value="NZ_BAABFL010000007.1"/>
</dbReference>
<keyword evidence="7 9" id="KW-1133">Transmembrane helix</keyword>
<evidence type="ECO:0000256" key="9">
    <source>
        <dbReference type="SAM" id="Phobius"/>
    </source>
</evidence>
<keyword evidence="12" id="KW-1185">Reference proteome</keyword>
<evidence type="ECO:0000256" key="4">
    <source>
        <dbReference type="ARBA" id="ARBA00022475"/>
    </source>
</evidence>
<dbReference type="InterPro" id="IPR020846">
    <property type="entry name" value="MFS_dom"/>
</dbReference>
<feature type="transmembrane region" description="Helical" evidence="9">
    <location>
        <begin position="394"/>
        <end position="412"/>
    </location>
</feature>
<dbReference type="SUPFAM" id="SSF103473">
    <property type="entry name" value="MFS general substrate transporter"/>
    <property type="match status" value="1"/>
</dbReference>
<evidence type="ECO:0000256" key="2">
    <source>
        <dbReference type="ARBA" id="ARBA00008240"/>
    </source>
</evidence>
<evidence type="ECO:0000313" key="11">
    <source>
        <dbReference type="EMBL" id="GAA4647859.1"/>
    </source>
</evidence>
<dbReference type="PROSITE" id="PS50850">
    <property type="entry name" value="MFS"/>
    <property type="match status" value="1"/>
</dbReference>
<evidence type="ECO:0000256" key="3">
    <source>
        <dbReference type="ARBA" id="ARBA00022448"/>
    </source>
</evidence>
<keyword evidence="5 9" id="KW-0812">Transmembrane</keyword>
<accession>A0ABP8UVS4</accession>
<reference evidence="12" key="1">
    <citation type="journal article" date="2019" name="Int. J. Syst. Evol. Microbiol.">
        <title>The Global Catalogue of Microorganisms (GCM) 10K type strain sequencing project: providing services to taxonomists for standard genome sequencing and annotation.</title>
        <authorList>
            <consortium name="The Broad Institute Genomics Platform"/>
            <consortium name="The Broad Institute Genome Sequencing Center for Infectious Disease"/>
            <person name="Wu L."/>
            <person name="Ma J."/>
        </authorList>
    </citation>
    <scope>NUCLEOTIDE SEQUENCE [LARGE SCALE GENOMIC DNA]</scope>
    <source>
        <strain evidence="12">JCM 17805</strain>
    </source>
</reference>
<dbReference type="PROSITE" id="PS00217">
    <property type="entry name" value="SUGAR_TRANSPORT_2"/>
    <property type="match status" value="1"/>
</dbReference>
<feature type="transmembrane region" description="Helical" evidence="9">
    <location>
        <begin position="150"/>
        <end position="172"/>
    </location>
</feature>
<sequence>MASMLSLSPGTLKLLSAAGSTLEFFDFTLFILFAPQIASNFFPSEHGWSGVLPVMLLFAVGYILRPLGGLLFGHISDRHGRRTVFLSSITLMSLATLGIGVLPDYHAIGPLAPCILLALRVVQGISLGGELPGAIVYTAEHAPANRRGGATGLVIAGVTFGNVIGSLSGVFLHSILNDAQISQWGWRIPFIVGGILGIAGYYWRRKFSETPIFKAACSADTPSGLPLKIIITQFPAHLIRGLLIASVPASIVAVLLFIPRYSHHYLHNTGISDFTLTTMLFLLICLNTVMFAHWSDKTGRRPILFAGLGLLTVSALPVWAILLNTPEWSYIIALLTVPFGMIMSCYETMLVELFPTEVRTTGVACCHNLAFALIGGLTPALLESLCQAGLLYSPAWVLTACSLATVVAVFGLSDSYQQPLSQLATKSD</sequence>
<proteinExistence type="inferred from homology"/>
<dbReference type="InterPro" id="IPR036259">
    <property type="entry name" value="MFS_trans_sf"/>
</dbReference>
<comment type="similarity">
    <text evidence="2">Belongs to the major facilitator superfamily. Metabolite:H+ Symporter (MHS) family (TC 2.A.1.6) family.</text>
</comment>
<feature type="domain" description="Major facilitator superfamily (MFS) profile" evidence="10">
    <location>
        <begin position="12"/>
        <end position="417"/>
    </location>
</feature>
<evidence type="ECO:0000256" key="5">
    <source>
        <dbReference type="ARBA" id="ARBA00022692"/>
    </source>
</evidence>
<dbReference type="PANTHER" id="PTHR43528">
    <property type="entry name" value="ALPHA-KETOGLUTARATE PERMEASE"/>
    <property type="match status" value="1"/>
</dbReference>
<evidence type="ECO:0000256" key="8">
    <source>
        <dbReference type="ARBA" id="ARBA00023136"/>
    </source>
</evidence>
<organism evidence="11 12">
    <name type="scientific">Kistimonas scapharcae</name>
    <dbReference type="NCBI Taxonomy" id="1036133"/>
    <lineage>
        <taxon>Bacteria</taxon>
        <taxon>Pseudomonadati</taxon>
        <taxon>Pseudomonadota</taxon>
        <taxon>Gammaproteobacteria</taxon>
        <taxon>Oceanospirillales</taxon>
        <taxon>Endozoicomonadaceae</taxon>
        <taxon>Kistimonas</taxon>
    </lineage>
</organism>
<feature type="transmembrane region" description="Helical" evidence="9">
    <location>
        <begin position="328"/>
        <end position="346"/>
    </location>
</feature>
<comment type="caution">
    <text evidence="11">The sequence shown here is derived from an EMBL/GenBank/DDBJ whole genome shotgun (WGS) entry which is preliminary data.</text>
</comment>
<evidence type="ECO:0000256" key="7">
    <source>
        <dbReference type="ARBA" id="ARBA00022989"/>
    </source>
</evidence>